<keyword evidence="2 4" id="KW-0238">DNA-binding</keyword>
<keyword evidence="3" id="KW-0804">Transcription</keyword>
<evidence type="ECO:0000256" key="3">
    <source>
        <dbReference type="ARBA" id="ARBA00023163"/>
    </source>
</evidence>
<evidence type="ECO:0000256" key="1">
    <source>
        <dbReference type="ARBA" id="ARBA00023015"/>
    </source>
</evidence>
<dbReference type="SUPFAM" id="SSF46689">
    <property type="entry name" value="Homeodomain-like"/>
    <property type="match status" value="1"/>
</dbReference>
<dbReference type="Gene3D" id="1.10.10.60">
    <property type="entry name" value="Homeodomain-like"/>
    <property type="match status" value="1"/>
</dbReference>
<dbReference type="PROSITE" id="PS50977">
    <property type="entry name" value="HTH_TETR_2"/>
    <property type="match status" value="1"/>
</dbReference>
<name>A0ABN1WB96_9ACTN</name>
<dbReference type="SUPFAM" id="SSF48498">
    <property type="entry name" value="Tetracyclin repressor-like, C-terminal domain"/>
    <property type="match status" value="1"/>
</dbReference>
<dbReference type="InterPro" id="IPR025996">
    <property type="entry name" value="MT1864/Rv1816-like_C"/>
</dbReference>
<dbReference type="InterPro" id="IPR001647">
    <property type="entry name" value="HTH_TetR"/>
</dbReference>
<dbReference type="EMBL" id="BAAALF010000065">
    <property type="protein sequence ID" value="GAA1243895.1"/>
    <property type="molecule type" value="Genomic_DNA"/>
</dbReference>
<evidence type="ECO:0000313" key="7">
    <source>
        <dbReference type="Proteomes" id="UP001500037"/>
    </source>
</evidence>
<reference evidence="6 7" key="1">
    <citation type="journal article" date="2019" name="Int. J. Syst. Evol. Microbiol.">
        <title>The Global Catalogue of Microorganisms (GCM) 10K type strain sequencing project: providing services to taxonomists for standard genome sequencing and annotation.</title>
        <authorList>
            <consortium name="The Broad Institute Genomics Platform"/>
            <consortium name="The Broad Institute Genome Sequencing Center for Infectious Disease"/>
            <person name="Wu L."/>
            <person name="Ma J."/>
        </authorList>
    </citation>
    <scope>NUCLEOTIDE SEQUENCE [LARGE SCALE GENOMIC DNA]</scope>
    <source>
        <strain evidence="6 7">JCM 13004</strain>
    </source>
</reference>
<protein>
    <submittedName>
        <fullName evidence="6">TetR-like C-terminal domain-containing protein</fullName>
    </submittedName>
</protein>
<dbReference type="RefSeq" id="WP_344442960.1">
    <property type="nucleotide sequence ID" value="NZ_BAAALF010000065.1"/>
</dbReference>
<keyword evidence="1" id="KW-0805">Transcription regulation</keyword>
<dbReference type="InterPro" id="IPR036271">
    <property type="entry name" value="Tet_transcr_reg_TetR-rel_C_sf"/>
</dbReference>
<feature type="domain" description="HTH tetR-type" evidence="5">
    <location>
        <begin position="5"/>
        <end position="65"/>
    </location>
</feature>
<accession>A0ABN1WB96</accession>
<feature type="DNA-binding region" description="H-T-H motif" evidence="4">
    <location>
        <begin position="28"/>
        <end position="47"/>
    </location>
</feature>
<sequence>MARAGLTPERLTEAAADLADRIGFEQVTVTALARGFGVKDASLYSHVRNAQELRTRVALLAARELGERLRAAVAGRAGHDALVAFADAFRDFALRHPGRYAASQLPLPEEVLVTSPGHTQVVRTIYAVMHAYGLAEPEQTDAVRLLRSALYGYVSLQAAGAFLHQREVQTSWEQGVAALHFTLSNWSAATATATATG</sequence>
<evidence type="ECO:0000256" key="2">
    <source>
        <dbReference type="ARBA" id="ARBA00023125"/>
    </source>
</evidence>
<dbReference type="Proteomes" id="UP001500037">
    <property type="component" value="Unassembled WGS sequence"/>
</dbReference>
<comment type="caution">
    <text evidence="6">The sequence shown here is derived from an EMBL/GenBank/DDBJ whole genome shotgun (WGS) entry which is preliminary data.</text>
</comment>
<organism evidence="6 7">
    <name type="scientific">Kitasatospora nipponensis</name>
    <dbReference type="NCBI Taxonomy" id="258049"/>
    <lineage>
        <taxon>Bacteria</taxon>
        <taxon>Bacillati</taxon>
        <taxon>Actinomycetota</taxon>
        <taxon>Actinomycetes</taxon>
        <taxon>Kitasatosporales</taxon>
        <taxon>Streptomycetaceae</taxon>
        <taxon>Kitasatospora</taxon>
    </lineage>
</organism>
<evidence type="ECO:0000313" key="6">
    <source>
        <dbReference type="EMBL" id="GAA1243895.1"/>
    </source>
</evidence>
<dbReference type="Pfam" id="PF13305">
    <property type="entry name" value="TetR_C_33"/>
    <property type="match status" value="1"/>
</dbReference>
<dbReference type="Gene3D" id="1.10.357.10">
    <property type="entry name" value="Tetracycline Repressor, domain 2"/>
    <property type="match status" value="1"/>
</dbReference>
<gene>
    <name evidence="6" type="ORF">GCM10009665_38410</name>
</gene>
<keyword evidence="7" id="KW-1185">Reference proteome</keyword>
<proteinExistence type="predicted"/>
<evidence type="ECO:0000259" key="5">
    <source>
        <dbReference type="PROSITE" id="PS50977"/>
    </source>
</evidence>
<dbReference type="InterPro" id="IPR009057">
    <property type="entry name" value="Homeodomain-like_sf"/>
</dbReference>
<evidence type="ECO:0000256" key="4">
    <source>
        <dbReference type="PROSITE-ProRule" id="PRU00335"/>
    </source>
</evidence>